<organism evidence="2 3">
    <name type="scientific">Fibrella rubiginis</name>
    <dbReference type="NCBI Taxonomy" id="2817060"/>
    <lineage>
        <taxon>Bacteria</taxon>
        <taxon>Pseudomonadati</taxon>
        <taxon>Bacteroidota</taxon>
        <taxon>Cytophagia</taxon>
        <taxon>Cytophagales</taxon>
        <taxon>Spirosomataceae</taxon>
        <taxon>Fibrella</taxon>
    </lineage>
</organism>
<evidence type="ECO:0000256" key="1">
    <source>
        <dbReference type="SAM" id="SignalP"/>
    </source>
</evidence>
<protein>
    <submittedName>
        <fullName evidence="2">Uncharacterized protein</fullName>
    </submittedName>
</protein>
<dbReference type="InterPro" id="IPR012341">
    <property type="entry name" value="6hp_glycosidase-like_sf"/>
</dbReference>
<keyword evidence="3" id="KW-1185">Reference proteome</keyword>
<dbReference type="GO" id="GO:0005975">
    <property type="term" value="P:carbohydrate metabolic process"/>
    <property type="evidence" value="ECO:0007669"/>
    <property type="project" value="InterPro"/>
</dbReference>
<name>A0A939K4T2_9BACT</name>
<feature type="signal peptide" evidence="1">
    <location>
        <begin position="1"/>
        <end position="18"/>
    </location>
</feature>
<dbReference type="Gene3D" id="1.50.10.10">
    <property type="match status" value="1"/>
</dbReference>
<keyword evidence="1" id="KW-0732">Signal</keyword>
<comment type="caution">
    <text evidence="2">The sequence shown here is derived from an EMBL/GenBank/DDBJ whole genome shotgun (WGS) entry which is preliminary data.</text>
</comment>
<proteinExistence type="predicted"/>
<accession>A0A939K4T2</accession>
<reference evidence="2" key="1">
    <citation type="submission" date="2021-03" db="EMBL/GenBank/DDBJ databases">
        <title>Fibrella sp. HMF5335 genome sequencing and assembly.</title>
        <authorList>
            <person name="Kang H."/>
            <person name="Kim H."/>
            <person name="Bae S."/>
            <person name="Joh K."/>
        </authorList>
    </citation>
    <scope>NUCLEOTIDE SEQUENCE</scope>
    <source>
        <strain evidence="2">HMF5335</strain>
    </source>
</reference>
<dbReference type="SUPFAM" id="SSF48208">
    <property type="entry name" value="Six-hairpin glycosidases"/>
    <property type="match status" value="2"/>
</dbReference>
<dbReference type="RefSeq" id="WP_207364595.1">
    <property type="nucleotide sequence ID" value="NZ_JAFMYV010000004.1"/>
</dbReference>
<evidence type="ECO:0000313" key="2">
    <source>
        <dbReference type="EMBL" id="MBO0937043.1"/>
    </source>
</evidence>
<dbReference type="Proteomes" id="UP000664034">
    <property type="component" value="Unassembled WGS sequence"/>
</dbReference>
<gene>
    <name evidence="2" type="ORF">J2I47_10850</name>
</gene>
<dbReference type="InterPro" id="IPR008928">
    <property type="entry name" value="6-hairpin_glycosidase_sf"/>
</dbReference>
<dbReference type="EMBL" id="JAFMYV010000004">
    <property type="protein sequence ID" value="MBO0937043.1"/>
    <property type="molecule type" value="Genomic_DNA"/>
</dbReference>
<sequence>MPTYLTFLLLFISLGLHAQPTMSLGALPDGQTVRFIQNKDKTYGIAIGPRFRQPQPVDWLVILRDSTNQAGAVSNAYGYTTVRVTGRKAVCRAVDTPDPAEQAMLVEDEWTLAGDELRVVRTLRILKDPAKGYQSWINTELHLRQDTPNSTRTDYDLFVPGMVYGTLQNLPPKAIGGPLSYPNTAEGGLMIREDRLPLPMVSLRWADGSSVLVLNPQPNGATTLQDSEDFRQVDGATQQQTEPVWLADERFGFGSLLAGHDSKGITFGYTYPGSEAPVTYRGNTYPDVGVSAQRLRFFPLKKGLTKSFSLVFRFTKTPDFPTLMRESWRWAWQRLNPAVHLHDLTVARQALIAQLSSQVEERTLPDGSRLTGIPNWRPAVSSDKRNRDAMCIMGFTGKALESAEFLLWAADHLRGQVPADSLAAYRRKGTGLFNTFVKRVKLGPPNAEGYNMDTGTLGDAYPNDGVGYLRSYSDDLKATLRAIRREAKAGRQHPDWLAWVRSFGDWLLTQQRPDGGIPRSWKTGSGVVQDTSTTSGYNAIPMLVLLSQQTGNDSYRKAAIRAGEFAWQRSGQRFGRFTGGTIDNPNVVDKEAGTLSLEAYLALYEATKEAKWLDRAKAAADFAATWIYGWNVPMPVDAPDSSLAWKRGVSTVGVQLIATGHSLVDHYMAFDADEYARLYRYTNDPFYRDIARLMLHNSLNMTALPGSVYDLRGPGWQQEHWSLAPWRGHGFHRGWLPWVSCSHLNGLIGLEEFDAALYQRLK</sequence>
<evidence type="ECO:0000313" key="3">
    <source>
        <dbReference type="Proteomes" id="UP000664034"/>
    </source>
</evidence>
<dbReference type="AlphaFoldDB" id="A0A939K4T2"/>
<feature type="chain" id="PRO_5037697257" evidence="1">
    <location>
        <begin position="19"/>
        <end position="762"/>
    </location>
</feature>